<feature type="domain" description="IstB-like ATP-binding" evidence="1">
    <location>
        <begin position="28"/>
        <end position="185"/>
    </location>
</feature>
<reference evidence="2" key="1">
    <citation type="submission" date="2020-04" db="EMBL/GenBank/DDBJ databases">
        <authorList>
            <person name="Chiriac C."/>
            <person name="Salcher M."/>
            <person name="Ghai R."/>
            <person name="Kavagutti S V."/>
        </authorList>
    </citation>
    <scope>NUCLEOTIDE SEQUENCE</scope>
</reference>
<dbReference type="EMBL" id="LR796157">
    <property type="protein sequence ID" value="CAB4122154.1"/>
    <property type="molecule type" value="Genomic_DNA"/>
</dbReference>
<organism evidence="2">
    <name type="scientific">uncultured Caudovirales phage</name>
    <dbReference type="NCBI Taxonomy" id="2100421"/>
    <lineage>
        <taxon>Viruses</taxon>
        <taxon>Duplodnaviria</taxon>
        <taxon>Heunggongvirae</taxon>
        <taxon>Uroviricota</taxon>
        <taxon>Caudoviricetes</taxon>
        <taxon>Peduoviridae</taxon>
        <taxon>Maltschvirus</taxon>
        <taxon>Maltschvirus maltsch</taxon>
    </lineage>
</organism>
<evidence type="ECO:0000313" key="2">
    <source>
        <dbReference type="EMBL" id="CAB4122154.1"/>
    </source>
</evidence>
<gene>
    <name evidence="2" type="ORF">UFOVP27_77</name>
</gene>
<proteinExistence type="predicted"/>
<dbReference type="SUPFAM" id="SSF52540">
    <property type="entry name" value="P-loop containing nucleoside triphosphate hydrolases"/>
    <property type="match status" value="1"/>
</dbReference>
<dbReference type="Pfam" id="PF01695">
    <property type="entry name" value="IstB_IS21"/>
    <property type="match status" value="1"/>
</dbReference>
<name>A0A6J5KJ48_9CAUD</name>
<protein>
    <submittedName>
        <fullName evidence="2">DnaC DNA replication protein</fullName>
    </submittedName>
</protein>
<evidence type="ECO:0000259" key="1">
    <source>
        <dbReference type="Pfam" id="PF01695"/>
    </source>
</evidence>
<accession>A0A6J5KJ48</accession>
<dbReference type="GO" id="GO:0005524">
    <property type="term" value="F:ATP binding"/>
    <property type="evidence" value="ECO:0007669"/>
    <property type="project" value="InterPro"/>
</dbReference>
<dbReference type="InterPro" id="IPR002611">
    <property type="entry name" value="IstB_ATP-bd"/>
</dbReference>
<dbReference type="Gene3D" id="3.40.50.300">
    <property type="entry name" value="P-loop containing nucleotide triphosphate hydrolases"/>
    <property type="match status" value="1"/>
</dbReference>
<dbReference type="InterPro" id="IPR027417">
    <property type="entry name" value="P-loop_NTPase"/>
</dbReference>
<sequence length="209" mass="23193">MFDLQKESPTIRHILKGASVPMKTLGMEFSDLDASDAKSLVETWVSTVRSGRVIKSPGSPSSGLGILLLGQPGHGKTTMASVALQSLIRTMQLPGLFLDYPKFLRLQQEAWKDPEVQERMKEVYGDAKHSIPLLVLDDLGKEHSTQTKWAEDTFDAVLRSRFNAGLPTIITSNVPLSSWEDTYGSSMESFAHEAFIEVKVESNKGDRRK</sequence>